<protein>
    <submittedName>
        <fullName evidence="2">Uncharacterized protein</fullName>
    </submittedName>
</protein>
<reference evidence="2 3" key="1">
    <citation type="journal article" date="2019" name="Int. J. Syst. Evol. Microbiol.">
        <title>Streptomyces cyaneochromogenes sp. nov., a blue pigment-producing actinomycete from manganese-contaminated soil.</title>
        <authorList>
            <person name="Tang X."/>
            <person name="Zhao J."/>
            <person name="Li K."/>
            <person name="Chen Z."/>
            <person name="Sun Y."/>
            <person name="Gao J."/>
        </authorList>
    </citation>
    <scope>NUCLEOTIDE SEQUENCE [LARGE SCALE GENOMIC DNA]</scope>
    <source>
        <strain evidence="2 3">MK-45</strain>
    </source>
</reference>
<proteinExistence type="predicted"/>
<name>A0A3S9M1D1_9ACTN</name>
<dbReference type="AlphaFoldDB" id="A0A3S9M1D1"/>
<keyword evidence="3" id="KW-1185">Reference proteome</keyword>
<accession>A0A3S9M1D1</accession>
<organism evidence="2 3">
    <name type="scientific">Streptomyces cyaneochromogenes</name>
    <dbReference type="NCBI Taxonomy" id="2496836"/>
    <lineage>
        <taxon>Bacteria</taxon>
        <taxon>Bacillati</taxon>
        <taxon>Actinomycetota</taxon>
        <taxon>Actinomycetes</taxon>
        <taxon>Kitasatosporales</taxon>
        <taxon>Streptomycetaceae</taxon>
        <taxon>Streptomyces</taxon>
    </lineage>
</organism>
<dbReference type="KEGG" id="scya:EJ357_05820"/>
<sequence>MEPWSVRPIRPPTIETGAASIDGRQHVPTFADIRDDATDTDDATDCPWCAALHEASLPSPGRPPMPSGRRHDPYVSGAQYDDW</sequence>
<evidence type="ECO:0000313" key="2">
    <source>
        <dbReference type="EMBL" id="AZQ33021.1"/>
    </source>
</evidence>
<feature type="region of interest" description="Disordered" evidence="1">
    <location>
        <begin position="54"/>
        <end position="83"/>
    </location>
</feature>
<dbReference type="Proteomes" id="UP000280298">
    <property type="component" value="Chromosome"/>
</dbReference>
<dbReference type="OrthoDB" id="4247036at2"/>
<evidence type="ECO:0000313" key="3">
    <source>
        <dbReference type="Proteomes" id="UP000280298"/>
    </source>
</evidence>
<dbReference type="RefSeq" id="WP_126389271.1">
    <property type="nucleotide sequence ID" value="NZ_CP034539.1"/>
</dbReference>
<dbReference type="EMBL" id="CP034539">
    <property type="protein sequence ID" value="AZQ33021.1"/>
    <property type="molecule type" value="Genomic_DNA"/>
</dbReference>
<gene>
    <name evidence="2" type="ORF">EJ357_05820</name>
</gene>
<evidence type="ECO:0000256" key="1">
    <source>
        <dbReference type="SAM" id="MobiDB-lite"/>
    </source>
</evidence>